<dbReference type="InterPro" id="IPR050727">
    <property type="entry name" value="GH43_arabinanases"/>
</dbReference>
<keyword evidence="7 15" id="KW-0378">Hydrolase</keyword>
<evidence type="ECO:0000256" key="9">
    <source>
        <dbReference type="ARBA" id="ARBA00023277"/>
    </source>
</evidence>
<evidence type="ECO:0000313" key="19">
    <source>
        <dbReference type="Proteomes" id="UP000248961"/>
    </source>
</evidence>
<keyword evidence="6" id="KW-0732">Signal</keyword>
<protein>
    <submittedName>
        <fullName evidence="18">Arabinanase/levansucrase/invertase</fullName>
    </submittedName>
</protein>
<keyword evidence="4" id="KW-0964">Secreted</keyword>
<reference evidence="18 19" key="1">
    <citation type="submission" date="2018-02" db="EMBL/GenBank/DDBJ databases">
        <title>The genomes of Aspergillus section Nigri reveals drivers in fungal speciation.</title>
        <authorList>
            <consortium name="DOE Joint Genome Institute"/>
            <person name="Vesth T.C."/>
            <person name="Nybo J."/>
            <person name="Theobald S."/>
            <person name="Brandl J."/>
            <person name="Frisvad J.C."/>
            <person name="Nielsen K.F."/>
            <person name="Lyhne E.K."/>
            <person name="Kogle M.E."/>
            <person name="Kuo A."/>
            <person name="Riley R."/>
            <person name="Clum A."/>
            <person name="Nolan M."/>
            <person name="Lipzen A."/>
            <person name="Salamov A."/>
            <person name="Henrissat B."/>
            <person name="Wiebenga A."/>
            <person name="De vries R.P."/>
            <person name="Grigoriev I.V."/>
            <person name="Mortensen U.H."/>
            <person name="Andersen M.R."/>
            <person name="Baker S.E."/>
        </authorList>
    </citation>
    <scope>NUCLEOTIDE SEQUENCE [LARGE SCALE GENOMIC DNA]</scope>
    <source>
        <strain evidence="18 19">CBS 101889</strain>
    </source>
</reference>
<evidence type="ECO:0000256" key="16">
    <source>
        <dbReference type="SAM" id="MobiDB-lite"/>
    </source>
</evidence>
<evidence type="ECO:0000256" key="7">
    <source>
        <dbReference type="ARBA" id="ARBA00022801"/>
    </source>
</evidence>
<keyword evidence="10 15" id="KW-0326">Glycosidase</keyword>
<evidence type="ECO:0000256" key="17">
    <source>
        <dbReference type="SAM" id="Phobius"/>
    </source>
</evidence>
<evidence type="ECO:0000256" key="6">
    <source>
        <dbReference type="ARBA" id="ARBA00022729"/>
    </source>
</evidence>
<dbReference type="InterPro" id="IPR006710">
    <property type="entry name" value="Glyco_hydro_43"/>
</dbReference>
<feature type="compositionally biased region" description="Basic and acidic residues" evidence="16">
    <location>
        <begin position="256"/>
        <end position="268"/>
    </location>
</feature>
<evidence type="ECO:0000256" key="10">
    <source>
        <dbReference type="ARBA" id="ARBA00023295"/>
    </source>
</evidence>
<evidence type="ECO:0000256" key="15">
    <source>
        <dbReference type="RuleBase" id="RU361187"/>
    </source>
</evidence>
<dbReference type="STRING" id="1450537.A0A395I2A2"/>
<dbReference type="CDD" id="cd18831">
    <property type="entry name" value="GH43_AnAbnA-like"/>
    <property type="match status" value="1"/>
</dbReference>
<name>A0A395I2A2_ASPHC</name>
<dbReference type="AlphaFoldDB" id="A0A395I2A2"/>
<comment type="similarity">
    <text evidence="3 15">Belongs to the glycosyl hydrolase 43 family.</text>
</comment>
<evidence type="ECO:0000256" key="5">
    <source>
        <dbReference type="ARBA" id="ARBA00022651"/>
    </source>
</evidence>
<keyword evidence="17" id="KW-0472">Membrane</keyword>
<feature type="compositionally biased region" description="Basic and acidic residues" evidence="16">
    <location>
        <begin position="76"/>
        <end position="86"/>
    </location>
</feature>
<feature type="active site" description="Proton acceptor" evidence="13">
    <location>
        <position position="106"/>
    </location>
</feature>
<evidence type="ECO:0000256" key="4">
    <source>
        <dbReference type="ARBA" id="ARBA00022525"/>
    </source>
</evidence>
<feature type="region of interest" description="Disordered" evidence="16">
    <location>
        <begin position="63"/>
        <end position="98"/>
    </location>
</feature>
<feature type="region of interest" description="Disordered" evidence="16">
    <location>
        <begin position="1"/>
        <end position="29"/>
    </location>
</feature>
<dbReference type="GO" id="GO:0005576">
    <property type="term" value="C:extracellular region"/>
    <property type="evidence" value="ECO:0007669"/>
    <property type="project" value="UniProtKB-SubCell"/>
</dbReference>
<evidence type="ECO:0000256" key="8">
    <source>
        <dbReference type="ARBA" id="ARBA00023180"/>
    </source>
</evidence>
<dbReference type="OrthoDB" id="195678at2759"/>
<dbReference type="PANTHER" id="PTHR43301:SF4">
    <property type="entry name" value="ARABINAN ENDO-1,5-ALPHA-L-ARABINOSIDASE B"/>
    <property type="match status" value="1"/>
</dbReference>
<evidence type="ECO:0000256" key="1">
    <source>
        <dbReference type="ARBA" id="ARBA00004613"/>
    </source>
</evidence>
<evidence type="ECO:0000256" key="13">
    <source>
        <dbReference type="PIRSR" id="PIRSR606710-1"/>
    </source>
</evidence>
<dbReference type="InterPro" id="IPR023296">
    <property type="entry name" value="Glyco_hydro_beta-prop_sf"/>
</dbReference>
<keyword evidence="8" id="KW-0325">Glycoprotein</keyword>
<evidence type="ECO:0000256" key="2">
    <source>
        <dbReference type="ARBA" id="ARBA00004834"/>
    </source>
</evidence>
<dbReference type="GO" id="GO:0004553">
    <property type="term" value="F:hydrolase activity, hydrolyzing O-glycosyl compounds"/>
    <property type="evidence" value="ECO:0007669"/>
    <property type="project" value="InterPro"/>
</dbReference>
<keyword evidence="5" id="KW-0858">Xylan degradation</keyword>
<keyword evidence="9" id="KW-0119">Carbohydrate metabolism</keyword>
<dbReference type="PANTHER" id="PTHR43301">
    <property type="entry name" value="ARABINAN ENDO-1,5-ALPHA-L-ARABINOSIDASE"/>
    <property type="match status" value="1"/>
</dbReference>
<sequence length="482" mass="52999">MNTTATTRPRLLSMGSTYSEFDEEPSSKAAPLLSRPTLRRILRISAFLSLFFLVVYTLRNHFRSPSDPNNTTNNDDDIKTESEIDQHPNVSPLYPATNPTDLHIHDPSIITLPHTDSKADPDRTQTYYAYGSGPHIPIHTAPSLSGPWTHVGSVLDADSVLPIGDRKAPWAPTVVAHNGTYYCYYATSHSGCRRSAIGVATSAHPGPGGWTDHGVIVRSGVGPGSALYPFDRANAIDASVLVALGPSEEEEEEEEEKSRQPAPRRAEEGSQAGPDNDDATQDTHPTDNPRNQQAYLTFGSFWTGIWQIPLAADLLSTTYTGNAEVRHLAHEPRAIHAPNPKSNGICGDPTGSHPVEGAFISFRKPWYYLWFSWGKCCGFKPERLPREGLEYSIRVGRSLSPRGPFVDRQGRDLVQGGGEIVYRSNAEVYAPGGQGVLVDLQSGVEVDVLYYHYLNRSVGYDFHEARLGYNTLTYVDGWPVPV</sequence>
<dbReference type="Gene3D" id="2.115.10.20">
    <property type="entry name" value="Glycosyl hydrolase domain, family 43"/>
    <property type="match status" value="1"/>
</dbReference>
<comment type="function">
    <text evidence="12">Endo-1,5-alpha-L-arabinanase involved in degradation of pectin. Its preferred substrate is linear 1,5-alpha-L-arabinan.</text>
</comment>
<feature type="active site" description="Proton donor" evidence="13">
    <location>
        <position position="356"/>
    </location>
</feature>
<evidence type="ECO:0000313" key="18">
    <source>
        <dbReference type="EMBL" id="RAL13846.1"/>
    </source>
</evidence>
<proteinExistence type="inferred from homology"/>
<keyword evidence="17" id="KW-1133">Transmembrane helix</keyword>
<organism evidence="18 19">
    <name type="scientific">Aspergillus homomorphus (strain CBS 101889)</name>
    <dbReference type="NCBI Taxonomy" id="1450537"/>
    <lineage>
        <taxon>Eukaryota</taxon>
        <taxon>Fungi</taxon>
        <taxon>Dikarya</taxon>
        <taxon>Ascomycota</taxon>
        <taxon>Pezizomycotina</taxon>
        <taxon>Eurotiomycetes</taxon>
        <taxon>Eurotiomycetidae</taxon>
        <taxon>Eurotiales</taxon>
        <taxon>Aspergillaceae</taxon>
        <taxon>Aspergillus</taxon>
        <taxon>Aspergillus subgen. Circumdati</taxon>
    </lineage>
</organism>
<comment type="subcellular location">
    <subcellularLocation>
        <location evidence="1">Secreted</location>
    </subcellularLocation>
</comment>
<gene>
    <name evidence="18" type="ORF">BO97DRAFT_387815</name>
</gene>
<dbReference type="GO" id="GO:0045493">
    <property type="term" value="P:xylan catabolic process"/>
    <property type="evidence" value="ECO:0007669"/>
    <property type="project" value="UniProtKB-KW"/>
</dbReference>
<keyword evidence="11" id="KW-0624">Polysaccharide degradation</keyword>
<dbReference type="EMBL" id="KZ824277">
    <property type="protein sequence ID" value="RAL13846.1"/>
    <property type="molecule type" value="Genomic_DNA"/>
</dbReference>
<dbReference type="Proteomes" id="UP000248961">
    <property type="component" value="Unassembled WGS sequence"/>
</dbReference>
<feature type="transmembrane region" description="Helical" evidence="17">
    <location>
        <begin position="41"/>
        <end position="58"/>
    </location>
</feature>
<evidence type="ECO:0000256" key="12">
    <source>
        <dbReference type="ARBA" id="ARBA00025221"/>
    </source>
</evidence>
<feature type="region of interest" description="Disordered" evidence="16">
    <location>
        <begin position="245"/>
        <end position="292"/>
    </location>
</feature>
<evidence type="ECO:0000256" key="3">
    <source>
        <dbReference type="ARBA" id="ARBA00009865"/>
    </source>
</evidence>
<dbReference type="Pfam" id="PF04616">
    <property type="entry name" value="Glyco_hydro_43"/>
    <property type="match status" value="1"/>
</dbReference>
<dbReference type="RefSeq" id="XP_025553000.1">
    <property type="nucleotide sequence ID" value="XM_025693614.1"/>
</dbReference>
<feature type="site" description="Important for catalytic activity, responsible for pKa modulation of the active site Glu and correct orientation of both the proton donor and substrate" evidence="14">
    <location>
        <position position="282"/>
    </location>
</feature>
<dbReference type="VEuPathDB" id="FungiDB:BO97DRAFT_387815"/>
<accession>A0A395I2A2</accession>
<keyword evidence="19" id="KW-1185">Reference proteome</keyword>
<evidence type="ECO:0000256" key="11">
    <source>
        <dbReference type="ARBA" id="ARBA00023326"/>
    </source>
</evidence>
<dbReference type="SUPFAM" id="SSF75005">
    <property type="entry name" value="Arabinanase/levansucrase/invertase"/>
    <property type="match status" value="1"/>
</dbReference>
<feature type="compositionally biased region" description="Polar residues" evidence="16">
    <location>
        <begin position="282"/>
        <end position="292"/>
    </location>
</feature>
<evidence type="ECO:0000256" key="14">
    <source>
        <dbReference type="PIRSR" id="PIRSR606710-2"/>
    </source>
</evidence>
<comment type="pathway">
    <text evidence="2">Glycan metabolism; L-arabinan degradation.</text>
</comment>
<dbReference type="GeneID" id="37197903"/>
<keyword evidence="17" id="KW-0812">Transmembrane</keyword>